<dbReference type="Proteomes" id="UP000807370">
    <property type="component" value="Unassembled WGS sequence"/>
</dbReference>
<feature type="domain" description="General secretion pathway GspH" evidence="11">
    <location>
        <begin position="37"/>
        <end position="128"/>
    </location>
</feature>
<evidence type="ECO:0000256" key="8">
    <source>
        <dbReference type="ARBA" id="ARBA00023136"/>
    </source>
</evidence>
<comment type="similarity">
    <text evidence="9">Belongs to the GSP H family.</text>
</comment>
<keyword evidence="8" id="KW-0472">Membrane</keyword>
<evidence type="ECO:0000256" key="10">
    <source>
        <dbReference type="ARBA" id="ARBA00030775"/>
    </source>
</evidence>
<evidence type="ECO:0000313" key="12">
    <source>
        <dbReference type="EMBL" id="MBH5400951.1"/>
    </source>
</evidence>
<evidence type="ECO:0000256" key="4">
    <source>
        <dbReference type="ARBA" id="ARBA00022481"/>
    </source>
</evidence>
<keyword evidence="5" id="KW-0997">Cell inner membrane</keyword>
<evidence type="ECO:0000313" key="13">
    <source>
        <dbReference type="Proteomes" id="UP000807370"/>
    </source>
</evidence>
<dbReference type="EMBL" id="JACCHP010000017">
    <property type="protein sequence ID" value="MBH5400951.1"/>
    <property type="molecule type" value="Genomic_DNA"/>
</dbReference>
<keyword evidence="6" id="KW-0812">Transmembrane</keyword>
<gene>
    <name evidence="12" type="ORF">HZZ13_24685</name>
</gene>
<dbReference type="InterPro" id="IPR022346">
    <property type="entry name" value="T2SS_GspH"/>
</dbReference>
<dbReference type="InterPro" id="IPR045584">
    <property type="entry name" value="Pilin-like"/>
</dbReference>
<comment type="caution">
    <text evidence="12">The sequence shown here is derived from an EMBL/GenBank/DDBJ whole genome shotgun (WGS) entry which is preliminary data.</text>
</comment>
<evidence type="ECO:0000256" key="9">
    <source>
        <dbReference type="ARBA" id="ARBA00025772"/>
    </source>
</evidence>
<organism evidence="12 13">
    <name type="scientific">Bradyrhizobium agreste</name>
    <dbReference type="NCBI Taxonomy" id="2751811"/>
    <lineage>
        <taxon>Bacteria</taxon>
        <taxon>Pseudomonadati</taxon>
        <taxon>Pseudomonadota</taxon>
        <taxon>Alphaproteobacteria</taxon>
        <taxon>Hyphomicrobiales</taxon>
        <taxon>Nitrobacteraceae</taxon>
        <taxon>Bradyrhizobium</taxon>
    </lineage>
</organism>
<keyword evidence="4" id="KW-0488">Methylation</keyword>
<reference evidence="12 13" key="1">
    <citation type="submission" date="2020-07" db="EMBL/GenBank/DDBJ databases">
        <title>Bradyrhizobium diversity isolated from nodules of indigenous legumes of Western Australia.</title>
        <authorList>
            <person name="Klepa M.S."/>
        </authorList>
    </citation>
    <scope>NUCLEOTIDE SEQUENCE [LARGE SCALE GENOMIC DNA]</scope>
    <source>
        <strain evidence="12 13">CNPSo 4010</strain>
    </source>
</reference>
<proteinExistence type="inferred from homology"/>
<evidence type="ECO:0000256" key="5">
    <source>
        <dbReference type="ARBA" id="ARBA00022519"/>
    </source>
</evidence>
<protein>
    <recommendedName>
        <fullName evidence="2">Type II secretion system protein H</fullName>
    </recommendedName>
    <alternativeName>
        <fullName evidence="10">General secretion pathway protein H</fullName>
    </alternativeName>
</protein>
<keyword evidence="7" id="KW-1133">Transmembrane helix</keyword>
<evidence type="ECO:0000256" key="6">
    <source>
        <dbReference type="ARBA" id="ARBA00022692"/>
    </source>
</evidence>
<name>A0ABS0PUT8_9BRAD</name>
<sequence length="138" mass="14800">MLELLVVLAIIASGLALAQPLIGRTADRLQLESAQTALLNALKTTRAAAIIRGTEASLVIDLNARTFQSPALPTTMLPAKIELALKVAGLEATDRSHAEIRFYPDGSSTGGDLTLRLDDRIARLCVHWLTGLPRDDCD</sequence>
<accession>A0ABS0PUT8</accession>
<keyword evidence="13" id="KW-1185">Reference proteome</keyword>
<evidence type="ECO:0000256" key="2">
    <source>
        <dbReference type="ARBA" id="ARBA00021549"/>
    </source>
</evidence>
<dbReference type="Pfam" id="PF12019">
    <property type="entry name" value="GspH"/>
    <property type="match status" value="1"/>
</dbReference>
<dbReference type="SUPFAM" id="SSF54523">
    <property type="entry name" value="Pili subunits"/>
    <property type="match status" value="1"/>
</dbReference>
<dbReference type="Gene3D" id="3.30.700.10">
    <property type="entry name" value="Glycoprotein, Type 4 Pilin"/>
    <property type="match status" value="1"/>
</dbReference>
<comment type="subcellular location">
    <subcellularLocation>
        <location evidence="1">Cell inner membrane</location>
        <topology evidence="1">Single-pass membrane protein</topology>
    </subcellularLocation>
</comment>
<keyword evidence="3" id="KW-1003">Cell membrane</keyword>
<evidence type="ECO:0000256" key="1">
    <source>
        <dbReference type="ARBA" id="ARBA00004377"/>
    </source>
</evidence>
<evidence type="ECO:0000259" key="11">
    <source>
        <dbReference type="Pfam" id="PF12019"/>
    </source>
</evidence>
<evidence type="ECO:0000256" key="3">
    <source>
        <dbReference type="ARBA" id="ARBA00022475"/>
    </source>
</evidence>
<evidence type="ECO:0000256" key="7">
    <source>
        <dbReference type="ARBA" id="ARBA00022989"/>
    </source>
</evidence>